<keyword evidence="9" id="KW-1185">Reference proteome</keyword>
<dbReference type="InterPro" id="IPR006638">
    <property type="entry name" value="Elp3/MiaA/NifB-like_rSAM"/>
</dbReference>
<dbReference type="SFLD" id="SFLDS00029">
    <property type="entry name" value="Radical_SAM"/>
    <property type="match status" value="1"/>
</dbReference>
<dbReference type="CDD" id="cd02068">
    <property type="entry name" value="radical_SAM_B12_BD"/>
    <property type="match status" value="1"/>
</dbReference>
<dbReference type="InterPro" id="IPR007197">
    <property type="entry name" value="rSAM"/>
</dbReference>
<dbReference type="OrthoDB" id="238422at2"/>
<name>A0A286TTH6_9BACT</name>
<keyword evidence="2" id="KW-0949">S-adenosyl-L-methionine</keyword>
<dbReference type="InterPro" id="IPR058240">
    <property type="entry name" value="rSAM_sf"/>
</dbReference>
<protein>
    <submittedName>
        <fullName evidence="8">Fe-S oxidoreductase</fullName>
    </submittedName>
</protein>
<dbReference type="Pfam" id="PF02310">
    <property type="entry name" value="B12-binding"/>
    <property type="match status" value="1"/>
</dbReference>
<dbReference type="AlphaFoldDB" id="A0A286TTH6"/>
<comment type="caution">
    <text evidence="8">The sequence shown here is derived from an EMBL/GenBank/DDBJ whole genome shotgun (WGS) entry which is preliminary data.</text>
</comment>
<dbReference type="Proteomes" id="UP000218542">
    <property type="component" value="Unassembled WGS sequence"/>
</dbReference>
<proteinExistence type="predicted"/>
<evidence type="ECO:0000256" key="5">
    <source>
        <dbReference type="ARBA" id="ARBA00023014"/>
    </source>
</evidence>
<dbReference type="PANTHER" id="PTHR43409">
    <property type="entry name" value="ANAEROBIC MAGNESIUM-PROTOPORPHYRIN IX MONOMETHYL ESTER CYCLASE-RELATED"/>
    <property type="match status" value="1"/>
</dbReference>
<dbReference type="InterPro" id="IPR034466">
    <property type="entry name" value="Methyltransferase_Class_B"/>
</dbReference>
<evidence type="ECO:0000259" key="7">
    <source>
        <dbReference type="PROSITE" id="PS51918"/>
    </source>
</evidence>
<dbReference type="GO" id="GO:0031419">
    <property type="term" value="F:cobalamin binding"/>
    <property type="evidence" value="ECO:0007669"/>
    <property type="project" value="InterPro"/>
</dbReference>
<dbReference type="EMBL" id="BAOS01000001">
    <property type="protein sequence ID" value="GAX59190.1"/>
    <property type="molecule type" value="Genomic_DNA"/>
</dbReference>
<feature type="domain" description="B12-binding" evidence="6">
    <location>
        <begin position="7"/>
        <end position="141"/>
    </location>
</feature>
<dbReference type="SMART" id="SM00729">
    <property type="entry name" value="Elp3"/>
    <property type="match status" value="1"/>
</dbReference>
<keyword evidence="5" id="KW-0411">Iron-sulfur</keyword>
<dbReference type="InterPro" id="IPR051198">
    <property type="entry name" value="BchE-like"/>
</dbReference>
<evidence type="ECO:0000313" key="9">
    <source>
        <dbReference type="Proteomes" id="UP000218542"/>
    </source>
</evidence>
<evidence type="ECO:0000256" key="3">
    <source>
        <dbReference type="ARBA" id="ARBA00022723"/>
    </source>
</evidence>
<dbReference type="SUPFAM" id="SSF102114">
    <property type="entry name" value="Radical SAM enzymes"/>
    <property type="match status" value="1"/>
</dbReference>
<dbReference type="CDD" id="cd01335">
    <property type="entry name" value="Radical_SAM"/>
    <property type="match status" value="1"/>
</dbReference>
<evidence type="ECO:0000256" key="1">
    <source>
        <dbReference type="ARBA" id="ARBA00001966"/>
    </source>
</evidence>
<dbReference type="Gene3D" id="3.40.50.280">
    <property type="entry name" value="Cobalamin-binding domain"/>
    <property type="match status" value="1"/>
</dbReference>
<dbReference type="SFLD" id="SFLDG01082">
    <property type="entry name" value="B12-binding_domain_containing"/>
    <property type="match status" value="1"/>
</dbReference>
<accession>A0A286TTH6</accession>
<evidence type="ECO:0000256" key="4">
    <source>
        <dbReference type="ARBA" id="ARBA00023004"/>
    </source>
</evidence>
<dbReference type="PROSITE" id="PS51332">
    <property type="entry name" value="B12_BINDING"/>
    <property type="match status" value="1"/>
</dbReference>
<feature type="domain" description="Radical SAM core" evidence="7">
    <location>
        <begin position="184"/>
        <end position="408"/>
    </location>
</feature>
<organism evidence="8 9">
    <name type="scientific">Candidatus Scalindua japonica</name>
    <dbReference type="NCBI Taxonomy" id="1284222"/>
    <lineage>
        <taxon>Bacteria</taxon>
        <taxon>Pseudomonadati</taxon>
        <taxon>Planctomycetota</taxon>
        <taxon>Candidatus Brocadiia</taxon>
        <taxon>Candidatus Brocadiales</taxon>
        <taxon>Candidatus Scalinduaceae</taxon>
        <taxon>Candidatus Scalindua</taxon>
    </lineage>
</organism>
<gene>
    <name evidence="8" type="ORF">SCALIN_C01_0121</name>
</gene>
<comment type="cofactor">
    <cofactor evidence="1">
        <name>[4Fe-4S] cluster</name>
        <dbReference type="ChEBI" id="CHEBI:49883"/>
    </cofactor>
</comment>
<dbReference type="GO" id="GO:0003824">
    <property type="term" value="F:catalytic activity"/>
    <property type="evidence" value="ECO:0007669"/>
    <property type="project" value="InterPro"/>
</dbReference>
<keyword evidence="4" id="KW-0408">Iron</keyword>
<reference evidence="8 9" key="1">
    <citation type="journal article" date="2017" name="Environ. Microbiol. Rep.">
        <title>Genetic diversity of marine anaerobic ammonium-oxidizing bacteria as revealed by genomic and proteomic analyses of 'Candidatus Scalindua japonica'.</title>
        <authorList>
            <person name="Oshiki M."/>
            <person name="Mizuto K."/>
            <person name="Kimura Z."/>
            <person name="Kindaichi T."/>
            <person name="Satoh H."/>
            <person name="Okabe S."/>
        </authorList>
    </citation>
    <scope>NUCLEOTIDE SEQUENCE [LARGE SCALE GENOMIC DNA]</scope>
    <source>
        <strain evidence="9">husup-a2</strain>
    </source>
</reference>
<dbReference type="GO" id="GO:0046872">
    <property type="term" value="F:metal ion binding"/>
    <property type="evidence" value="ECO:0007669"/>
    <property type="project" value="UniProtKB-KW"/>
</dbReference>
<keyword evidence="3" id="KW-0479">Metal-binding</keyword>
<dbReference type="Gene3D" id="3.80.30.20">
    <property type="entry name" value="tm_1862 like domain"/>
    <property type="match status" value="1"/>
</dbReference>
<dbReference type="Pfam" id="PF04055">
    <property type="entry name" value="Radical_SAM"/>
    <property type="match status" value="1"/>
</dbReference>
<evidence type="ECO:0000259" key="6">
    <source>
        <dbReference type="PROSITE" id="PS51332"/>
    </source>
</evidence>
<dbReference type="InterPro" id="IPR023404">
    <property type="entry name" value="rSAM_horseshoe"/>
</dbReference>
<dbReference type="InterPro" id="IPR006158">
    <property type="entry name" value="Cobalamin-bd"/>
</dbReference>
<dbReference type="PROSITE" id="PS51918">
    <property type="entry name" value="RADICAL_SAM"/>
    <property type="match status" value="1"/>
</dbReference>
<dbReference type="GO" id="GO:0051539">
    <property type="term" value="F:4 iron, 4 sulfur cluster binding"/>
    <property type="evidence" value="ECO:0007669"/>
    <property type="project" value="UniProtKB-KW"/>
</dbReference>
<evidence type="ECO:0000256" key="2">
    <source>
        <dbReference type="ARBA" id="ARBA00022691"/>
    </source>
</evidence>
<dbReference type="RefSeq" id="WP_096892328.1">
    <property type="nucleotide sequence ID" value="NZ_BAOS01000001.1"/>
</dbReference>
<dbReference type="SFLD" id="SFLDG01123">
    <property type="entry name" value="methyltransferase_(Class_B)"/>
    <property type="match status" value="1"/>
</dbReference>
<sequence length="499" mass="57338">MKLIIIYPDILKGANWSGYYYTGVGYISAAAKKAGHNVSLMHITCTPDQHEFMNMLNNIISPGNEALIAFSATTNMFGFVKLWASWIKKEYKNIIIVGGVHPTLNQEETISVEAIDAICIGEGEAPLVEFMDALENGRDITGIQNIWTKVNGKVCKNPGREKIKDLDTLPFPDRAIFDYKNLDREREGIGVFMASRGCPFNCSYCCNHAIMKSIGASKGYLRFRSVDNVIKEMKQVVQDYPFIKYMHFDDDILPMNKDWFKEFSDKYSKEISLPFECNIRPNLIDENTIKLLSHSGCRTLRIGLESGNSFIRNKILNRHLSEDEIVRASIICKDAGIRLYTFNMVGMPFEDMPARLDTIKLNARINSDEEQVSIFYPYEKTKLFDICMEQGLIRKKEVTDPFKDTSLSFNRIQRNQIIFTAYYFNLLVRNYKFYFKLPESLSKIIIKISDGLFSSRIIALTVFPTMNSFVRFLSKNKRLEEFARKVKHTILNSSTVTEE</sequence>
<evidence type="ECO:0000313" key="8">
    <source>
        <dbReference type="EMBL" id="GAX59190.1"/>
    </source>
</evidence>